<dbReference type="Proteomes" id="UP001054837">
    <property type="component" value="Unassembled WGS sequence"/>
</dbReference>
<protein>
    <submittedName>
        <fullName evidence="2">Uncharacterized protein</fullName>
    </submittedName>
</protein>
<proteinExistence type="predicted"/>
<reference evidence="2 3" key="1">
    <citation type="submission" date="2021-06" db="EMBL/GenBank/DDBJ databases">
        <title>Caerostris darwini draft genome.</title>
        <authorList>
            <person name="Kono N."/>
            <person name="Arakawa K."/>
        </authorList>
    </citation>
    <scope>NUCLEOTIDE SEQUENCE [LARGE SCALE GENOMIC DNA]</scope>
</reference>
<keyword evidence="3" id="KW-1185">Reference proteome</keyword>
<gene>
    <name evidence="2" type="ORF">CDAR_92851</name>
</gene>
<evidence type="ECO:0000313" key="2">
    <source>
        <dbReference type="EMBL" id="GIX96968.1"/>
    </source>
</evidence>
<comment type="caution">
    <text evidence="2">The sequence shown here is derived from an EMBL/GenBank/DDBJ whole genome shotgun (WGS) entry which is preliminary data.</text>
</comment>
<dbReference type="AlphaFoldDB" id="A0AAV4PKY7"/>
<feature type="compositionally biased region" description="Polar residues" evidence="1">
    <location>
        <begin position="107"/>
        <end position="121"/>
    </location>
</feature>
<organism evidence="2 3">
    <name type="scientific">Caerostris darwini</name>
    <dbReference type="NCBI Taxonomy" id="1538125"/>
    <lineage>
        <taxon>Eukaryota</taxon>
        <taxon>Metazoa</taxon>
        <taxon>Ecdysozoa</taxon>
        <taxon>Arthropoda</taxon>
        <taxon>Chelicerata</taxon>
        <taxon>Arachnida</taxon>
        <taxon>Araneae</taxon>
        <taxon>Araneomorphae</taxon>
        <taxon>Entelegynae</taxon>
        <taxon>Araneoidea</taxon>
        <taxon>Araneidae</taxon>
        <taxon>Caerostris</taxon>
    </lineage>
</organism>
<sequence>MDNVIMGLCTDASLEKVLSEFFFPRLTTGTVAANNLAVFNDFAITNWKFKSLECLSPSFKQVVVPKRFLMCELNLDTAQYRGCSKRYKITRLRYKRSKFETREHSGGAQQEDCNSTQATNETPDRSANVATRKKYWTGFSSLFPAAHGNGIRDRNWIAAPARFSLGESSVREREVRKGGGGCSEEEGVGGSFFFLLCYYYPHNRTFNANKTL</sequence>
<accession>A0AAV4PKY7</accession>
<evidence type="ECO:0000313" key="3">
    <source>
        <dbReference type="Proteomes" id="UP001054837"/>
    </source>
</evidence>
<feature type="region of interest" description="Disordered" evidence="1">
    <location>
        <begin position="100"/>
        <end position="127"/>
    </location>
</feature>
<dbReference type="EMBL" id="BPLQ01003001">
    <property type="protein sequence ID" value="GIX96968.1"/>
    <property type="molecule type" value="Genomic_DNA"/>
</dbReference>
<evidence type="ECO:0000256" key="1">
    <source>
        <dbReference type="SAM" id="MobiDB-lite"/>
    </source>
</evidence>
<name>A0AAV4PKY7_9ARAC</name>